<sequence>MSPKHFGDVQWDKYDPYPGAGWRMPSDPSRFISADDPYWGHVLDNARNAYGDPNIHFNADRALDTEGHAQPRHLVFGDGSDLPANGTVVYHDSGNKQNWAQNDDGTSSLVSPEGYLGPPIKPSGYRKTGDHYAPVEDHGQQIAPQLAGLPNSDNGFYNDPKTGVLTPKNANGDYYTLGPDGNRAYFDKNGKPITVDQYNKPGAGPADKDKQPPAGDFATDEQQSGRAADAIKTLHDNLKGQYTKLSTAEEKLSDLLLSTHATNAEGQQKLNSIEKKLEDAINNPPTPVNTAPGTRSFLAFLRGQVSDINDVVQSGCVSAEDQTKIAQAVNALYASDDGTGGPNTPDPSNQPAPAPAPAPVPDPSPAPAPADPGGIGDDPGLGPAPQMPDPLTSMMGNPMDGMGQDPFSQLASALPGALGSLGGMGGGGSPLDGLSGLGSSLGSALSPLAGLASQGSDQGSDHNHDSSDRSDKNQDKDSKDKSDQSNQNNTNQPPTGQQNNGNQTPGQPGQPDPNAPAPGTPPAAAVPPAAPTTTVKLPDGSTSTTRDPRTAAALTDYIGGDTVQNSYGKHGMTLPPPGTPLTNPLPPTKVTGGDVAVFMDHYEPVLSAVKALHNGQVVPLSSVTNSPGFLGFIDPTAAAAAPAPTGAAPAAAAAPAPVAAPAGAPAPAPAAPISVPAG</sequence>
<keyword evidence="2" id="KW-0614">Plasmid</keyword>
<feature type="compositionally biased region" description="Low complexity" evidence="1">
    <location>
        <begin position="484"/>
        <end position="507"/>
    </location>
</feature>
<dbReference type="Pfam" id="PF10774">
    <property type="entry name" value="DUF4226"/>
    <property type="match status" value="1"/>
</dbReference>
<gene>
    <name evidence="2" type="ORF">pCBMA213_2_00069</name>
</gene>
<feature type="compositionally biased region" description="Basic and acidic residues" evidence="1">
    <location>
        <begin position="459"/>
        <end position="483"/>
    </location>
</feature>
<evidence type="ECO:0000313" key="2">
    <source>
        <dbReference type="EMBL" id="AQS22433.1"/>
    </source>
</evidence>
<feature type="region of interest" description="Disordered" evidence="1">
    <location>
        <begin position="145"/>
        <end position="225"/>
    </location>
</feature>
<dbReference type="RefSeq" id="WP_155909770.1">
    <property type="nucleotide sequence ID" value="NZ_KY349138.1"/>
</dbReference>
<feature type="compositionally biased region" description="Polar residues" evidence="1">
    <location>
        <begin position="96"/>
        <end position="110"/>
    </location>
</feature>
<feature type="compositionally biased region" description="Pro residues" evidence="1">
    <location>
        <begin position="344"/>
        <end position="370"/>
    </location>
</feature>
<feature type="compositionally biased region" description="Low complexity" evidence="1">
    <location>
        <begin position="641"/>
        <end position="663"/>
    </location>
</feature>
<name>A0A1S6GKR6_9MYCO</name>
<organism evidence="2">
    <name type="scientific">Mycolicibacterium sp. CBMA 213</name>
    <dbReference type="NCBI Taxonomy" id="1968788"/>
    <lineage>
        <taxon>Bacteria</taxon>
        <taxon>Bacillati</taxon>
        <taxon>Actinomycetota</taxon>
        <taxon>Actinomycetes</taxon>
        <taxon>Mycobacteriales</taxon>
        <taxon>Mycobacteriaceae</taxon>
        <taxon>Mycolicibacterium</taxon>
    </lineage>
</organism>
<accession>A0A1S6GKR6</accession>
<feature type="region of interest" description="Disordered" evidence="1">
    <location>
        <begin position="641"/>
        <end position="678"/>
    </location>
</feature>
<feature type="region of interest" description="Disordered" evidence="1">
    <location>
        <begin position="334"/>
        <end position="410"/>
    </location>
</feature>
<reference evidence="2" key="1">
    <citation type="submission" date="2016-12" db="EMBL/GenBank/DDBJ databases">
        <title>Complete plasmid sequence carrying type IV-like and type VII secretion systems from an atypical mycobacteria strain.</title>
        <authorList>
            <person name="Morgado S."/>
            <person name="Marin M."/>
            <person name="Fonseca E."/>
            <person name="Freitas F."/>
            <person name="Vicente A.C."/>
        </authorList>
    </citation>
    <scope>NUCLEOTIDE SEQUENCE</scope>
    <source>
        <strain evidence="2">CBMA 213</strain>
        <plasmid evidence="2">pCBMA213_2</plasmid>
    </source>
</reference>
<feature type="compositionally biased region" description="Pro residues" evidence="1">
    <location>
        <begin position="508"/>
        <end position="530"/>
    </location>
</feature>
<feature type="region of interest" description="Disordered" evidence="1">
    <location>
        <begin position="96"/>
        <end position="122"/>
    </location>
</feature>
<geneLocation type="plasmid" evidence="2">
    <name>pCBMA213_2</name>
</geneLocation>
<proteinExistence type="predicted"/>
<feature type="region of interest" description="Disordered" evidence="1">
    <location>
        <begin position="448"/>
        <end position="548"/>
    </location>
</feature>
<evidence type="ECO:0000256" key="1">
    <source>
        <dbReference type="SAM" id="MobiDB-lite"/>
    </source>
</evidence>
<dbReference type="InterPro" id="IPR019710">
    <property type="entry name" value="DUF4226"/>
</dbReference>
<protein>
    <submittedName>
        <fullName evidence="2">Biofilm regulator BssS</fullName>
    </submittedName>
</protein>
<dbReference type="EMBL" id="KY349138">
    <property type="protein sequence ID" value="AQS22433.1"/>
    <property type="molecule type" value="Genomic_DNA"/>
</dbReference>
<dbReference type="AlphaFoldDB" id="A0A1S6GKR6"/>